<organism evidence="2 3">
    <name type="scientific">Geodermatophilus amargosae</name>
    <dbReference type="NCBI Taxonomy" id="1296565"/>
    <lineage>
        <taxon>Bacteria</taxon>
        <taxon>Bacillati</taxon>
        <taxon>Actinomycetota</taxon>
        <taxon>Actinomycetes</taxon>
        <taxon>Geodermatophilales</taxon>
        <taxon>Geodermatophilaceae</taxon>
        <taxon>Geodermatophilus</taxon>
    </lineage>
</organism>
<reference evidence="3" key="1">
    <citation type="submission" date="2016-10" db="EMBL/GenBank/DDBJ databases">
        <authorList>
            <person name="Varghese N."/>
            <person name="Submissions S."/>
        </authorList>
    </citation>
    <scope>NUCLEOTIDE SEQUENCE [LARGE SCALE GENOMIC DNA]</scope>
    <source>
        <strain evidence="3">DSM 46136</strain>
    </source>
</reference>
<evidence type="ECO:0000256" key="1">
    <source>
        <dbReference type="SAM" id="MobiDB-lite"/>
    </source>
</evidence>
<evidence type="ECO:0000313" key="3">
    <source>
        <dbReference type="Proteomes" id="UP000199546"/>
    </source>
</evidence>
<dbReference type="Proteomes" id="UP000199546">
    <property type="component" value="Unassembled WGS sequence"/>
</dbReference>
<dbReference type="STRING" id="1296565.SAMN05660657_01620"/>
<protein>
    <submittedName>
        <fullName evidence="2">Uncharacterized protein</fullName>
    </submittedName>
</protein>
<feature type="compositionally biased region" description="Gly residues" evidence="1">
    <location>
        <begin position="138"/>
        <end position="158"/>
    </location>
</feature>
<name>A0A1I6Z2G0_9ACTN</name>
<feature type="region of interest" description="Disordered" evidence="1">
    <location>
        <begin position="105"/>
        <end position="158"/>
    </location>
</feature>
<dbReference type="RefSeq" id="WP_217644607.1">
    <property type="nucleotide sequence ID" value="NZ_FPBA01000004.1"/>
</dbReference>
<gene>
    <name evidence="2" type="ORF">SAMN05660657_01620</name>
</gene>
<feature type="compositionally biased region" description="Gly residues" evidence="1">
    <location>
        <begin position="114"/>
        <end position="124"/>
    </location>
</feature>
<accession>A0A1I6Z2G0</accession>
<keyword evidence="3" id="KW-1185">Reference proteome</keyword>
<sequence>MTGGTVVVNGPTESGNGSLDLDGGLAISGGTLLAAGNSGMAQSPADSSAQGWVAATPDWTVSEGTVVSVVASDGTVLATYTAQVDFSSLVYSSADVQSGAEYSVVSGGSASGDEVGGLSSGGDAGDGEVATATAGEALAGGMGGGPGGGPGGGRGSGG</sequence>
<dbReference type="EMBL" id="FPBA01000004">
    <property type="protein sequence ID" value="SFT56920.1"/>
    <property type="molecule type" value="Genomic_DNA"/>
</dbReference>
<dbReference type="AlphaFoldDB" id="A0A1I6Z2G0"/>
<evidence type="ECO:0000313" key="2">
    <source>
        <dbReference type="EMBL" id="SFT56920.1"/>
    </source>
</evidence>
<proteinExistence type="predicted"/>
<feature type="compositionally biased region" description="Low complexity" evidence="1">
    <location>
        <begin position="127"/>
        <end position="137"/>
    </location>
</feature>